<accession>A0ABX2B570</accession>
<gene>
    <name evidence="3" type="ORF">HPS54_10440</name>
</gene>
<dbReference type="Pfam" id="PF20683">
    <property type="entry name" value="DUF6819"/>
    <property type="match status" value="1"/>
</dbReference>
<organism evidence="3 4">
    <name type="scientific">Xylanibacter caecicola</name>
    <dbReference type="NCBI Taxonomy" id="2736294"/>
    <lineage>
        <taxon>Bacteria</taxon>
        <taxon>Pseudomonadati</taxon>
        <taxon>Bacteroidota</taxon>
        <taxon>Bacteroidia</taxon>
        <taxon>Bacteroidales</taxon>
        <taxon>Prevotellaceae</taxon>
        <taxon>Xylanibacter</taxon>
    </lineage>
</organism>
<dbReference type="Proteomes" id="UP000820977">
    <property type="component" value="Unassembled WGS sequence"/>
</dbReference>
<dbReference type="Gene3D" id="2.160.10.10">
    <property type="entry name" value="Hexapeptide repeat proteins"/>
    <property type="match status" value="1"/>
</dbReference>
<dbReference type="RefSeq" id="WP_172345390.1">
    <property type="nucleotide sequence ID" value="NZ_CATEIB010000130.1"/>
</dbReference>
<evidence type="ECO:0000313" key="3">
    <source>
        <dbReference type="EMBL" id="NPE25928.1"/>
    </source>
</evidence>
<evidence type="ECO:0000259" key="1">
    <source>
        <dbReference type="Pfam" id="PF16314"/>
    </source>
</evidence>
<reference evidence="3 4" key="1">
    <citation type="submission" date="2020-05" db="EMBL/GenBank/DDBJ databases">
        <title>Distinct polysaccharide utilization as determinants for interspecies competition between intestinal Prevotella spp.</title>
        <authorList>
            <person name="Galvez E.J.C."/>
            <person name="Iljazovic A."/>
            <person name="Strowig T."/>
        </authorList>
    </citation>
    <scope>NUCLEOTIDE SEQUENCE [LARGE SCALE GENOMIC DNA]</scope>
    <source>
        <strain evidence="3 4">PCHR</strain>
    </source>
</reference>
<feature type="domain" description="DUF4954" evidence="1">
    <location>
        <begin position="4"/>
        <end position="435"/>
    </location>
</feature>
<name>A0ABX2B570_9BACT</name>
<evidence type="ECO:0000313" key="4">
    <source>
        <dbReference type="Proteomes" id="UP000820977"/>
    </source>
</evidence>
<dbReference type="InterPro" id="IPR011004">
    <property type="entry name" value="Trimer_LpxA-like_sf"/>
</dbReference>
<dbReference type="SUPFAM" id="SSF51161">
    <property type="entry name" value="Trimeric LpxA-like enzymes"/>
    <property type="match status" value="1"/>
</dbReference>
<dbReference type="Pfam" id="PF16314">
    <property type="entry name" value="DUF4954"/>
    <property type="match status" value="1"/>
</dbReference>
<proteinExistence type="predicted"/>
<protein>
    <submittedName>
        <fullName evidence="3">DUF4954 family protein</fullName>
    </submittedName>
</protein>
<keyword evidence="4" id="KW-1185">Reference proteome</keyword>
<feature type="domain" description="DUF6819" evidence="2">
    <location>
        <begin position="478"/>
        <end position="588"/>
    </location>
</feature>
<dbReference type="EMBL" id="JABKKJ010000021">
    <property type="protein sequence ID" value="NPE25928.1"/>
    <property type="molecule type" value="Genomic_DNA"/>
</dbReference>
<evidence type="ECO:0000259" key="2">
    <source>
        <dbReference type="Pfam" id="PF20683"/>
    </source>
</evidence>
<comment type="caution">
    <text evidence="3">The sequence shown here is derived from an EMBL/GenBank/DDBJ whole genome shotgun (WGS) entry which is preliminary data.</text>
</comment>
<dbReference type="InterPro" id="IPR032533">
    <property type="entry name" value="DUF4954"/>
</dbReference>
<dbReference type="InterPro" id="IPR049208">
    <property type="entry name" value="DUF6819"/>
</dbReference>
<sequence length="605" mass="66131">MENYRNLTTDEIARLERNGCTAEDWGTVNVALEFCTEHVRNVAFYGEVNIGRFDKTLETEDGFARHTGIFNATLCDVTISDNCLIENIGNHIRRYVIGEECYISGIGRMTSSTGATFGEGTVIPVLNEAGDGNIIIYKGLTSQTATFMAANAGDAAVWDSLRAMTGKDIEARRSPTGKVGKRVRITNTREIIDTIIGDGCEINGASRLCNCTLAVTDSAAVRIGNDVTCDDTVVSAGSAILGGACLTGCFVGEACHIGKGFSAESCVFFDNAHLDNGEACAAFCGPFTVSHHKSTLLIGGMFSFYNAGSATNYSNHAYKLGPIHHGTLERGSKTASGAHILMPATVGAFSMCMGKIQNHPDTGDMPFSYLIASGNKTFLVPGRNIATVGTFRDTAKWHKRDRRPHDGRKSFVNFDWLSPYTLQKALEGRKTLERLRGTQGEDAAEYTHGRCTIRNGALKNGMRLYDMAIRMFFGEAAEMHDGARSTDSGGTGEWTDLGGMLVPKAEAERLADDIRRGVISSIGDVEERMRDMNDRYDEWSWNWTCNAIREYYATDEMTEDVMRRIKEDGKEAWAAWRAAIADDARKEAALGDMEEGVLEDFLAKL</sequence>